<dbReference type="GO" id="GO:0036064">
    <property type="term" value="C:ciliary basal body"/>
    <property type="evidence" value="ECO:0007669"/>
    <property type="project" value="TreeGrafter"/>
</dbReference>
<dbReference type="GO" id="GO:0030992">
    <property type="term" value="C:intraciliary transport particle B"/>
    <property type="evidence" value="ECO:0007669"/>
    <property type="project" value="TreeGrafter"/>
</dbReference>
<evidence type="ECO:0000313" key="8">
    <source>
        <dbReference type="RefSeq" id="XP_021109483.1"/>
    </source>
</evidence>
<evidence type="ECO:0000256" key="5">
    <source>
        <dbReference type="ARBA" id="ARBA00023273"/>
    </source>
</evidence>
<dbReference type="RefSeq" id="XP_021109483.1">
    <property type="nucleotide sequence ID" value="XM_021253824.1"/>
</dbReference>
<reference evidence="7 8" key="1">
    <citation type="submission" date="2025-04" db="UniProtKB">
        <authorList>
            <consortium name="RefSeq"/>
        </authorList>
    </citation>
    <scope>IDENTIFICATION</scope>
</reference>
<evidence type="ECO:0000313" key="7">
    <source>
        <dbReference type="RefSeq" id="XP_012925518.2"/>
    </source>
</evidence>
<dbReference type="Proteomes" id="UP000694906">
    <property type="component" value="Unplaced"/>
</dbReference>
<dbReference type="GO" id="GO:0042073">
    <property type="term" value="P:intraciliary transport"/>
    <property type="evidence" value="ECO:0007669"/>
    <property type="project" value="TreeGrafter"/>
</dbReference>
<evidence type="ECO:0000256" key="1">
    <source>
        <dbReference type="ARBA" id="ARBA00004138"/>
    </source>
</evidence>
<protein>
    <submittedName>
        <fullName evidence="7 8">Intraflagellar transport protein 172 homolog</fullName>
    </submittedName>
</protein>
<evidence type="ECO:0000256" key="2">
    <source>
        <dbReference type="ARBA" id="ARBA00022574"/>
    </source>
</evidence>
<organism evidence="6 8">
    <name type="scientific">Heterocephalus glaber</name>
    <name type="common">Naked mole rat</name>
    <dbReference type="NCBI Taxonomy" id="10181"/>
    <lineage>
        <taxon>Eukaryota</taxon>
        <taxon>Metazoa</taxon>
        <taxon>Chordata</taxon>
        <taxon>Craniata</taxon>
        <taxon>Vertebrata</taxon>
        <taxon>Euteleostomi</taxon>
        <taxon>Mammalia</taxon>
        <taxon>Eutheria</taxon>
        <taxon>Euarchontoglires</taxon>
        <taxon>Glires</taxon>
        <taxon>Rodentia</taxon>
        <taxon>Hystricomorpha</taxon>
        <taxon>Bathyergidae</taxon>
        <taxon>Heterocephalus</taxon>
    </lineage>
</organism>
<gene>
    <name evidence="7 8" type="primary">LOC101716900</name>
</gene>
<dbReference type="RefSeq" id="XP_012925518.2">
    <property type="nucleotide sequence ID" value="XM_013070064.2"/>
</dbReference>
<accession>A0AAX6SNV8</accession>
<keyword evidence="6" id="KW-1185">Reference proteome</keyword>
<keyword evidence="2" id="KW-0853">WD repeat</keyword>
<keyword evidence="5" id="KW-0966">Cell projection</keyword>
<dbReference type="KEGG" id="hgl:101716900"/>
<evidence type="ECO:0000256" key="4">
    <source>
        <dbReference type="ARBA" id="ARBA00023069"/>
    </source>
</evidence>
<dbReference type="PANTHER" id="PTHR15722:SF2">
    <property type="entry name" value="INTRAFLAGELLAR TRANSPORT PROTEIN 172 HOMOLOG"/>
    <property type="match status" value="1"/>
</dbReference>
<dbReference type="GO" id="GO:0005930">
    <property type="term" value="C:axoneme"/>
    <property type="evidence" value="ECO:0007669"/>
    <property type="project" value="TreeGrafter"/>
</dbReference>
<evidence type="ECO:0000256" key="3">
    <source>
        <dbReference type="ARBA" id="ARBA00022737"/>
    </source>
</evidence>
<evidence type="ECO:0000313" key="6">
    <source>
        <dbReference type="Proteomes" id="UP000694906"/>
    </source>
</evidence>
<dbReference type="GeneID" id="101716900"/>
<dbReference type="AlphaFoldDB" id="A0AAX6SNV8"/>
<keyword evidence="3" id="KW-0677">Repeat</keyword>
<comment type="subcellular location">
    <subcellularLocation>
        <location evidence="1">Cell projection</location>
        <location evidence="1">Cilium</location>
    </subcellularLocation>
</comment>
<proteinExistence type="predicted"/>
<name>A0AAX6SNV8_HETGA</name>
<sequence>MLEKNCTLAERIFLEQIAEELYIKGDWTKDAIDMYAQAGHWEQAHKLAMECVRLEDVLVLYITQAQEMERQGKDLEAERLYVTVEEPDLAITMFKKHKLYDDMILLVGKHHPDLHSDMHLHLDKDLEAERRPTTGGRVNIITSRPAWEWKECDLSFARACIPSSLRNYKLSSLRYCNISSLSNINLSPLRDWDLSSVRD</sequence>
<dbReference type="PANTHER" id="PTHR15722">
    <property type="entry name" value="IFT140/172-RELATED"/>
    <property type="match status" value="1"/>
</dbReference>
<keyword evidence="4" id="KW-0969">Cilium</keyword>